<dbReference type="AlphaFoldDB" id="A0A087UVM2"/>
<keyword evidence="1" id="KW-1133">Transmembrane helix</keyword>
<name>A0A087UVM2_STEMI</name>
<organism evidence="2 3">
    <name type="scientific">Stegodyphus mimosarum</name>
    <name type="common">African social velvet spider</name>
    <dbReference type="NCBI Taxonomy" id="407821"/>
    <lineage>
        <taxon>Eukaryota</taxon>
        <taxon>Metazoa</taxon>
        <taxon>Ecdysozoa</taxon>
        <taxon>Arthropoda</taxon>
        <taxon>Chelicerata</taxon>
        <taxon>Arachnida</taxon>
        <taxon>Araneae</taxon>
        <taxon>Araneomorphae</taxon>
        <taxon>Entelegynae</taxon>
        <taxon>Eresoidea</taxon>
        <taxon>Eresidae</taxon>
        <taxon>Stegodyphus</taxon>
    </lineage>
</organism>
<sequence length="73" mass="8037">MISYPRLIGQVSCFQASMISCTFNDCVATVYLTSFISSVIIILLCDACGFLIETPSRFSAPPAHHFAIFIKQT</sequence>
<keyword evidence="3" id="KW-1185">Reference proteome</keyword>
<accession>A0A087UVM2</accession>
<evidence type="ECO:0000313" key="3">
    <source>
        <dbReference type="Proteomes" id="UP000054359"/>
    </source>
</evidence>
<protein>
    <submittedName>
        <fullName evidence="2">Uncharacterized protein</fullName>
    </submittedName>
</protein>
<dbReference type="EMBL" id="KK121852">
    <property type="protein sequence ID" value="KFM81411.1"/>
    <property type="molecule type" value="Genomic_DNA"/>
</dbReference>
<proteinExistence type="predicted"/>
<reference evidence="2 3" key="1">
    <citation type="submission" date="2013-11" db="EMBL/GenBank/DDBJ databases">
        <title>Genome sequencing of Stegodyphus mimosarum.</title>
        <authorList>
            <person name="Bechsgaard J."/>
        </authorList>
    </citation>
    <scope>NUCLEOTIDE SEQUENCE [LARGE SCALE GENOMIC DNA]</scope>
</reference>
<feature type="transmembrane region" description="Helical" evidence="1">
    <location>
        <begin position="30"/>
        <end position="52"/>
    </location>
</feature>
<evidence type="ECO:0000256" key="1">
    <source>
        <dbReference type="SAM" id="Phobius"/>
    </source>
</evidence>
<gene>
    <name evidence="2" type="ORF">X975_15970</name>
</gene>
<dbReference type="Proteomes" id="UP000054359">
    <property type="component" value="Unassembled WGS sequence"/>
</dbReference>
<feature type="non-terminal residue" evidence="2">
    <location>
        <position position="73"/>
    </location>
</feature>
<keyword evidence="1" id="KW-0472">Membrane</keyword>
<keyword evidence="1" id="KW-0812">Transmembrane</keyword>
<dbReference type="PROSITE" id="PS51257">
    <property type="entry name" value="PROKAR_LIPOPROTEIN"/>
    <property type="match status" value="1"/>
</dbReference>
<evidence type="ECO:0000313" key="2">
    <source>
        <dbReference type="EMBL" id="KFM81411.1"/>
    </source>
</evidence>